<gene>
    <name evidence="3" type="ORF">HK099_004700</name>
</gene>
<evidence type="ECO:0000313" key="3">
    <source>
        <dbReference type="EMBL" id="KAJ3226524.1"/>
    </source>
</evidence>
<feature type="region of interest" description="Disordered" evidence="1">
    <location>
        <begin position="218"/>
        <end position="241"/>
    </location>
</feature>
<dbReference type="EMBL" id="JADGJW010000034">
    <property type="protein sequence ID" value="KAJ3226524.1"/>
    <property type="molecule type" value="Genomic_DNA"/>
</dbReference>
<proteinExistence type="predicted"/>
<feature type="domain" description="Domain of unknown function at the cortex 1" evidence="2">
    <location>
        <begin position="10"/>
        <end position="334"/>
    </location>
</feature>
<organism evidence="3 4">
    <name type="scientific">Clydaea vesicula</name>
    <dbReference type="NCBI Taxonomy" id="447962"/>
    <lineage>
        <taxon>Eukaryota</taxon>
        <taxon>Fungi</taxon>
        <taxon>Fungi incertae sedis</taxon>
        <taxon>Chytridiomycota</taxon>
        <taxon>Chytridiomycota incertae sedis</taxon>
        <taxon>Chytridiomycetes</taxon>
        <taxon>Lobulomycetales</taxon>
        <taxon>Lobulomycetaceae</taxon>
        <taxon>Clydaea</taxon>
    </lineage>
</organism>
<comment type="caution">
    <text evidence="3">The sequence shown here is derived from an EMBL/GenBank/DDBJ whole genome shotgun (WGS) entry which is preliminary data.</text>
</comment>
<evidence type="ECO:0000259" key="2">
    <source>
        <dbReference type="Pfam" id="PF08588"/>
    </source>
</evidence>
<protein>
    <recommendedName>
        <fullName evidence="2">Domain of unknown function at the cortex 1 domain-containing protein</fullName>
    </recommendedName>
</protein>
<dbReference type="InterPro" id="IPR013897">
    <property type="entry name" value="Duc1"/>
</dbReference>
<dbReference type="PANTHER" id="PTHR34826">
    <property type="entry name" value="UPF0590 PROTEIN C409.17C"/>
    <property type="match status" value="1"/>
</dbReference>
<dbReference type="Pfam" id="PF08588">
    <property type="entry name" value="Duc1"/>
    <property type="match status" value="1"/>
</dbReference>
<dbReference type="AlphaFoldDB" id="A0AAD5UAM8"/>
<reference evidence="3" key="1">
    <citation type="submission" date="2020-05" db="EMBL/GenBank/DDBJ databases">
        <title>Phylogenomic resolution of chytrid fungi.</title>
        <authorList>
            <person name="Stajich J.E."/>
            <person name="Amses K."/>
            <person name="Simmons R."/>
            <person name="Seto K."/>
            <person name="Myers J."/>
            <person name="Bonds A."/>
            <person name="Quandt C.A."/>
            <person name="Barry K."/>
            <person name="Liu P."/>
            <person name="Grigoriev I."/>
            <person name="Longcore J.E."/>
            <person name="James T.Y."/>
        </authorList>
    </citation>
    <scope>NUCLEOTIDE SEQUENCE</scope>
    <source>
        <strain evidence="3">JEL0476</strain>
    </source>
</reference>
<evidence type="ECO:0000256" key="1">
    <source>
        <dbReference type="SAM" id="MobiDB-lite"/>
    </source>
</evidence>
<name>A0AAD5UAM8_9FUNG</name>
<dbReference type="Proteomes" id="UP001211065">
    <property type="component" value="Unassembled WGS sequence"/>
</dbReference>
<evidence type="ECO:0000313" key="4">
    <source>
        <dbReference type="Proteomes" id="UP001211065"/>
    </source>
</evidence>
<dbReference type="PANTHER" id="PTHR34826:SF2">
    <property type="entry name" value="UPF0590 PROTEIN C409.17C"/>
    <property type="match status" value="1"/>
</dbReference>
<sequence>MPKSPEDYIIRVRCGPDYNTNNLSVVNVNDEHNPALIDGPNFTGYLGVRFLNFDGVVSKEFKDQGPIKNPQSDYFKGRHRRYSLVLQGRFHHEINGDDIIFGLDADVPTRMPTGIGVAIKIAKWLDPAVEADVYSNKPYIYSPLLCAMNSLGVFSPDSPEINDTDQQTGKLLVEKVNRPLVSVSHHPSVNIGKWSFHSRLVPENVSLLVNDSRFVKPTTPPSEAATGWFGSGKKKDKDTKKVGEDDKAKVELGSYEKRKKYFAELKRRTNVTISPDHIYCMDFYDAYFDINTISLKLPGVSISAFKYWDGQPLRFVAKSKSDPSKVYFTVWFEILDRSELGLEPAEKLPTAPSLALNPNRDSLETSSVHEVPLEVLKITSDNEEDDEFEDAKE</sequence>
<keyword evidence="4" id="KW-1185">Reference proteome</keyword>
<accession>A0AAD5UAM8</accession>